<name>A0A1F5P4T6_9BACT</name>
<feature type="compositionally biased region" description="Polar residues" evidence="6">
    <location>
        <begin position="28"/>
        <end position="39"/>
    </location>
</feature>
<dbReference type="Pfam" id="PF01632">
    <property type="entry name" value="Ribosomal_L35p"/>
    <property type="match status" value="1"/>
</dbReference>
<dbReference type="GO" id="GO:0006412">
    <property type="term" value="P:translation"/>
    <property type="evidence" value="ECO:0007669"/>
    <property type="project" value="InterPro"/>
</dbReference>
<dbReference type="InterPro" id="IPR037229">
    <property type="entry name" value="Ribosomal_bL35_sf"/>
</dbReference>
<evidence type="ECO:0000256" key="3">
    <source>
        <dbReference type="ARBA" id="ARBA00023274"/>
    </source>
</evidence>
<feature type="compositionally biased region" description="Basic and acidic residues" evidence="6">
    <location>
        <begin position="46"/>
        <end position="55"/>
    </location>
</feature>
<evidence type="ECO:0000256" key="2">
    <source>
        <dbReference type="ARBA" id="ARBA00022980"/>
    </source>
</evidence>
<protein>
    <recommendedName>
        <fullName evidence="4 5">50S ribosomal protein L35</fullName>
    </recommendedName>
</protein>
<keyword evidence="3 5" id="KW-0687">Ribonucleoprotein</keyword>
<dbReference type="InterPro" id="IPR021137">
    <property type="entry name" value="Ribosomal_bL35-like"/>
</dbReference>
<feature type="region of interest" description="Disordered" evidence="6">
    <location>
        <begin position="1"/>
        <end position="61"/>
    </location>
</feature>
<organism evidence="7 8">
    <name type="scientific">Candidatus Doudnabacteria bacterium RIFCSPHIGHO2_02_FULL_46_11</name>
    <dbReference type="NCBI Taxonomy" id="1817832"/>
    <lineage>
        <taxon>Bacteria</taxon>
        <taxon>Candidatus Doudnaibacteriota</taxon>
    </lineage>
</organism>
<gene>
    <name evidence="7" type="ORF">A3J48_03510</name>
</gene>
<evidence type="ECO:0000313" key="8">
    <source>
        <dbReference type="Proteomes" id="UP000176786"/>
    </source>
</evidence>
<keyword evidence="2 5" id="KW-0689">Ribosomal protein</keyword>
<dbReference type="STRING" id="1817832.A3J48_03510"/>
<dbReference type="Proteomes" id="UP000176786">
    <property type="component" value="Unassembled WGS sequence"/>
</dbReference>
<dbReference type="PRINTS" id="PR00064">
    <property type="entry name" value="RIBOSOMALL35"/>
</dbReference>
<comment type="caution">
    <text evidence="7">The sequence shown here is derived from an EMBL/GenBank/DDBJ whole genome shotgun (WGS) entry which is preliminary data.</text>
</comment>
<evidence type="ECO:0000256" key="6">
    <source>
        <dbReference type="SAM" id="MobiDB-lite"/>
    </source>
</evidence>
<dbReference type="SUPFAM" id="SSF143034">
    <property type="entry name" value="L35p-like"/>
    <property type="match status" value="1"/>
</dbReference>
<comment type="similarity">
    <text evidence="1 5">Belongs to the bacterial ribosomal protein bL35 family.</text>
</comment>
<proteinExistence type="inferred from homology"/>
<feature type="compositionally biased region" description="Basic residues" evidence="6">
    <location>
        <begin position="1"/>
        <end position="25"/>
    </location>
</feature>
<reference evidence="7 8" key="1">
    <citation type="journal article" date="2016" name="Nat. Commun.">
        <title>Thousands of microbial genomes shed light on interconnected biogeochemical processes in an aquifer system.</title>
        <authorList>
            <person name="Anantharaman K."/>
            <person name="Brown C.T."/>
            <person name="Hug L.A."/>
            <person name="Sharon I."/>
            <person name="Castelle C.J."/>
            <person name="Probst A.J."/>
            <person name="Thomas B.C."/>
            <person name="Singh A."/>
            <person name="Wilkins M.J."/>
            <person name="Karaoz U."/>
            <person name="Brodie E.L."/>
            <person name="Williams K.H."/>
            <person name="Hubbard S.S."/>
            <person name="Banfield J.F."/>
        </authorList>
    </citation>
    <scope>NUCLEOTIDE SEQUENCE [LARGE SCALE GENOMIC DNA]</scope>
</reference>
<evidence type="ECO:0000313" key="7">
    <source>
        <dbReference type="EMBL" id="OGE84852.1"/>
    </source>
</evidence>
<evidence type="ECO:0000256" key="5">
    <source>
        <dbReference type="RuleBase" id="RU000568"/>
    </source>
</evidence>
<accession>A0A1F5P4T6</accession>
<dbReference type="InterPro" id="IPR001706">
    <property type="entry name" value="Ribosomal_bL35"/>
</dbReference>
<dbReference type="GO" id="GO:1990904">
    <property type="term" value="C:ribonucleoprotein complex"/>
    <property type="evidence" value="ECO:0007669"/>
    <property type="project" value="UniProtKB-KW"/>
</dbReference>
<evidence type="ECO:0000256" key="1">
    <source>
        <dbReference type="ARBA" id="ARBA00006598"/>
    </source>
</evidence>
<dbReference type="GO" id="GO:0003735">
    <property type="term" value="F:structural constituent of ribosome"/>
    <property type="evidence" value="ECO:0007669"/>
    <property type="project" value="InterPro"/>
</dbReference>
<sequence length="61" mass="7119">MRQKTHKGATKRFWKTGSGKLRHRSSGQDHFNSRESGNTTRKKRKDANVDTHPRIDQMIGR</sequence>
<dbReference type="GO" id="GO:0005840">
    <property type="term" value="C:ribosome"/>
    <property type="evidence" value="ECO:0007669"/>
    <property type="project" value="UniProtKB-KW"/>
</dbReference>
<dbReference type="EMBL" id="MFES01000033">
    <property type="protein sequence ID" value="OGE84852.1"/>
    <property type="molecule type" value="Genomic_DNA"/>
</dbReference>
<dbReference type="AlphaFoldDB" id="A0A1F5P4T6"/>
<evidence type="ECO:0000256" key="4">
    <source>
        <dbReference type="ARBA" id="ARBA00035486"/>
    </source>
</evidence>
<dbReference type="Gene3D" id="4.10.410.60">
    <property type="match status" value="1"/>
</dbReference>